<evidence type="ECO:0000313" key="2">
    <source>
        <dbReference type="Proteomes" id="UP000683310"/>
    </source>
</evidence>
<gene>
    <name evidence="1" type="ORF">KHQ06_33260</name>
</gene>
<dbReference type="InterPro" id="IPR042184">
    <property type="entry name" value="YqeY/Aim41_N"/>
</dbReference>
<evidence type="ECO:0008006" key="3">
    <source>
        <dbReference type="Google" id="ProtNLM"/>
    </source>
</evidence>
<reference evidence="1 2" key="1">
    <citation type="submission" date="2021-04" db="EMBL/GenBank/DDBJ databases">
        <title>Nocardia tengchongensis.</title>
        <authorList>
            <person name="Zhuang k."/>
            <person name="Ran Y."/>
            <person name="Li W."/>
        </authorList>
    </citation>
    <scope>NUCLEOTIDE SEQUENCE [LARGE SCALE GENOMIC DNA]</scope>
    <source>
        <strain evidence="1 2">CFH S0057</strain>
    </source>
</reference>
<protein>
    <recommendedName>
        <fullName evidence="3">GatB/YqeY</fullName>
    </recommendedName>
</protein>
<dbReference type="Proteomes" id="UP000683310">
    <property type="component" value="Chromosome"/>
</dbReference>
<organism evidence="1 2">
    <name type="scientific">Nocardia tengchongensis</name>
    <dbReference type="NCBI Taxonomy" id="2055889"/>
    <lineage>
        <taxon>Bacteria</taxon>
        <taxon>Bacillati</taxon>
        <taxon>Actinomycetota</taxon>
        <taxon>Actinomycetes</taxon>
        <taxon>Mycobacteriales</taxon>
        <taxon>Nocardiaceae</taxon>
        <taxon>Nocardia</taxon>
    </lineage>
</organism>
<accession>A0ABX8CLR5</accession>
<keyword evidence="2" id="KW-1185">Reference proteome</keyword>
<evidence type="ECO:0000313" key="1">
    <source>
        <dbReference type="EMBL" id="QVI20898.1"/>
    </source>
</evidence>
<name>A0ABX8CLR5_9NOCA</name>
<dbReference type="EMBL" id="CP074371">
    <property type="protein sequence ID" value="QVI20898.1"/>
    <property type="molecule type" value="Genomic_DNA"/>
</dbReference>
<proteinExistence type="predicted"/>
<dbReference type="Gene3D" id="1.10.1510.10">
    <property type="entry name" value="Uncharacterised protein YqeY/AIM41 PF09424, N-terminal domain"/>
    <property type="match status" value="1"/>
</dbReference>
<sequence>MSTLPAETSSLRQRLRAALPAAMKSRDRDATAALRSALGAIDNAEAIDGSDIRAGAIENSAVGLGAAERSRRDLTESDIADIVRTEIAERLTAAQEYDGLSGGADRAARLRAEAATLASHLADN</sequence>